<dbReference type="RefSeq" id="WP_020333440.1">
    <property type="nucleotide sequence ID" value="NZ_ATFJ01000008.1"/>
</dbReference>
<gene>
    <name evidence="1" type="ORF">BA890_19225</name>
</gene>
<dbReference type="GeneID" id="70914208"/>
<name>A0AAN1CXQ9_VIBNA</name>
<evidence type="ECO:0000313" key="1">
    <source>
        <dbReference type="EMBL" id="ANQ14869.1"/>
    </source>
</evidence>
<dbReference type="KEGG" id="vna:PN96_15375"/>
<reference evidence="1 2" key="1">
    <citation type="submission" date="2016-07" db="EMBL/GenBank/DDBJ databases">
        <title>Developing Vibrio natriegens as a novel, fast-growing host for biotechnology.</title>
        <authorList>
            <person name="Weinstock M.T."/>
            <person name="Hesek E.D."/>
            <person name="Wilson C.M."/>
            <person name="Gibson D.G."/>
        </authorList>
    </citation>
    <scope>NUCLEOTIDE SEQUENCE [LARGE SCALE GENOMIC DNA]</scope>
    <source>
        <strain evidence="1 2">ATCC 14048</strain>
    </source>
</reference>
<organism evidence="1 2">
    <name type="scientific">Vibrio natriegens NBRC 15636 = ATCC 14048 = DSM 759</name>
    <dbReference type="NCBI Taxonomy" id="1219067"/>
    <lineage>
        <taxon>Bacteria</taxon>
        <taxon>Pseudomonadati</taxon>
        <taxon>Pseudomonadota</taxon>
        <taxon>Gammaproteobacteria</taxon>
        <taxon>Vibrionales</taxon>
        <taxon>Vibrionaceae</taxon>
        <taxon>Vibrio</taxon>
    </lineage>
</organism>
<sequence>MNNNISSMDQAEGLRRLVKSPTGLDKLKALQVELRSAIIAGKYKDADRLMALLDKAQKELEEKHWR</sequence>
<dbReference type="EMBL" id="CP016346">
    <property type="protein sequence ID" value="ANQ14869.1"/>
    <property type="molecule type" value="Genomic_DNA"/>
</dbReference>
<keyword evidence="2" id="KW-1185">Reference proteome</keyword>
<proteinExistence type="predicted"/>
<protein>
    <submittedName>
        <fullName evidence="1">Uncharacterized protein</fullName>
    </submittedName>
</protein>
<evidence type="ECO:0000313" key="2">
    <source>
        <dbReference type="Proteomes" id="UP000092741"/>
    </source>
</evidence>
<dbReference type="Proteomes" id="UP000092741">
    <property type="component" value="Chromosome 2"/>
</dbReference>
<accession>A0AAN1CXQ9</accession>
<dbReference type="AlphaFoldDB" id="A0AAN1CXQ9"/>